<comment type="caution">
    <text evidence="2">The sequence shown here is derived from an EMBL/GenBank/DDBJ whole genome shotgun (WGS) entry which is preliminary data.</text>
</comment>
<sequence>MGDIDQSSAEGGELLRPRREALSGGDRFKTGTLGRYLSSRSRVPTDLRFPPCPRDALPTSVAGLSAGPADLPTGASEDAPVIDLSSYEPAWPVELFVSEANLIVASASRDWTSKAELLLTEAFH</sequence>
<name>A0A919RNB6_9ACTN</name>
<proteinExistence type="predicted"/>
<dbReference type="Proteomes" id="UP000606172">
    <property type="component" value="Unassembled WGS sequence"/>
</dbReference>
<feature type="region of interest" description="Disordered" evidence="1">
    <location>
        <begin position="1"/>
        <end position="27"/>
    </location>
</feature>
<dbReference type="AlphaFoldDB" id="A0A919RNB6"/>
<evidence type="ECO:0000313" key="2">
    <source>
        <dbReference type="EMBL" id="GII96940.1"/>
    </source>
</evidence>
<reference evidence="2" key="1">
    <citation type="submission" date="2021-01" db="EMBL/GenBank/DDBJ databases">
        <title>Whole genome shotgun sequence of Sinosporangium siamense NBRC 109515.</title>
        <authorList>
            <person name="Komaki H."/>
            <person name="Tamura T."/>
        </authorList>
    </citation>
    <scope>NUCLEOTIDE SEQUENCE</scope>
    <source>
        <strain evidence="2">NBRC 109515</strain>
    </source>
</reference>
<dbReference type="EMBL" id="BOOW01000052">
    <property type="protein sequence ID" value="GII96940.1"/>
    <property type="molecule type" value="Genomic_DNA"/>
</dbReference>
<organism evidence="2 3">
    <name type="scientific">Sinosporangium siamense</name>
    <dbReference type="NCBI Taxonomy" id="1367973"/>
    <lineage>
        <taxon>Bacteria</taxon>
        <taxon>Bacillati</taxon>
        <taxon>Actinomycetota</taxon>
        <taxon>Actinomycetes</taxon>
        <taxon>Streptosporangiales</taxon>
        <taxon>Streptosporangiaceae</taxon>
        <taxon>Sinosporangium</taxon>
    </lineage>
</organism>
<evidence type="ECO:0000256" key="1">
    <source>
        <dbReference type="SAM" id="MobiDB-lite"/>
    </source>
</evidence>
<protein>
    <submittedName>
        <fullName evidence="2">Uncharacterized protein</fullName>
    </submittedName>
</protein>
<evidence type="ECO:0000313" key="3">
    <source>
        <dbReference type="Proteomes" id="UP000606172"/>
    </source>
</evidence>
<accession>A0A919RNB6</accession>
<feature type="compositionally biased region" description="Basic and acidic residues" evidence="1">
    <location>
        <begin position="13"/>
        <end position="27"/>
    </location>
</feature>
<keyword evidence="3" id="KW-1185">Reference proteome</keyword>
<gene>
    <name evidence="2" type="ORF">Ssi02_71710</name>
</gene>
<feature type="region of interest" description="Disordered" evidence="1">
    <location>
        <begin position="46"/>
        <end position="75"/>
    </location>
</feature>